<proteinExistence type="predicted"/>
<comment type="caution">
    <text evidence="2">The sequence shown here is derived from an EMBL/GenBank/DDBJ whole genome shotgun (WGS) entry which is preliminary data.</text>
</comment>
<feature type="compositionally biased region" description="Polar residues" evidence="1">
    <location>
        <begin position="412"/>
        <end position="425"/>
    </location>
</feature>
<feature type="compositionally biased region" description="Basic and acidic residues" evidence="1">
    <location>
        <begin position="312"/>
        <end position="326"/>
    </location>
</feature>
<evidence type="ECO:0000313" key="3">
    <source>
        <dbReference type="Proteomes" id="UP000697127"/>
    </source>
</evidence>
<organism evidence="2 3">
    <name type="scientific">Pichia californica</name>
    <dbReference type="NCBI Taxonomy" id="460514"/>
    <lineage>
        <taxon>Eukaryota</taxon>
        <taxon>Fungi</taxon>
        <taxon>Dikarya</taxon>
        <taxon>Ascomycota</taxon>
        <taxon>Saccharomycotina</taxon>
        <taxon>Pichiomycetes</taxon>
        <taxon>Pichiales</taxon>
        <taxon>Pichiaceae</taxon>
        <taxon>Pichia</taxon>
    </lineage>
</organism>
<feature type="compositionally biased region" description="Acidic residues" evidence="1">
    <location>
        <begin position="401"/>
        <end position="411"/>
    </location>
</feature>
<feature type="region of interest" description="Disordered" evidence="1">
    <location>
        <begin position="312"/>
        <end position="335"/>
    </location>
</feature>
<protein>
    <submittedName>
        <fullName evidence="2">SWI SNF, matrix associated, actin dependent regulator of chromatin, sub c, member 2</fullName>
    </submittedName>
</protein>
<gene>
    <name evidence="2" type="primary">SMARCC2</name>
    <name evidence="2" type="ORF">C6P40_003581</name>
</gene>
<evidence type="ECO:0000256" key="1">
    <source>
        <dbReference type="SAM" id="MobiDB-lite"/>
    </source>
</evidence>
<dbReference type="EMBL" id="PUHW01000409">
    <property type="protein sequence ID" value="KAG0686677.1"/>
    <property type="molecule type" value="Genomic_DNA"/>
</dbReference>
<name>A0A9P6WIE2_9ASCO</name>
<dbReference type="Proteomes" id="UP000697127">
    <property type="component" value="Unassembled WGS sequence"/>
</dbReference>
<dbReference type="AlphaFoldDB" id="A0A9P6WIE2"/>
<feature type="region of interest" description="Disordered" evidence="1">
    <location>
        <begin position="401"/>
        <end position="425"/>
    </location>
</feature>
<evidence type="ECO:0000313" key="2">
    <source>
        <dbReference type="EMBL" id="KAG0686677.1"/>
    </source>
</evidence>
<keyword evidence="3" id="KW-1185">Reference proteome</keyword>
<sequence>MQETETGVLFSNDYVSDDNTKKLYCRIRTLSINPSNIKDDIKVLINNTKDPVLEYINNNKSNNKLKEISNFKISIKILTYINNDFKQYNGFIEKDNIEKLQNDEGLVKGIEISSLYIWIYGLLINGIYNDGENYQFDLLIIDKEIYWVIKILHYGLFKIFLRIKVKILEEVDIDEYFIDDLENYYYKKIEYNKNIKNWKLKEVNYLKEIEMLKNKNEMTKLRNSVRLMKNRINDYFLPLVNSLFKDKKDLIDRLNNENGEIFFSSKRKRDDSNIDIIEEISKQVKKDGENDEKELDWMQNERNKRLKLKEIRENGQKNENENKIGNENENENEIGKTEKFIKEEINFSEFSESDNESILFNKRNNEEIIETQPDNDKLENIEEVELQFKDDNSKIKEVVLDEDTQLDESDQSTEISSGSDTELSQ</sequence>
<reference evidence="2" key="1">
    <citation type="submission" date="2020-11" db="EMBL/GenBank/DDBJ databases">
        <title>Kefir isolates.</title>
        <authorList>
            <person name="Marcisauskas S."/>
            <person name="Kim Y."/>
            <person name="Blasche S."/>
        </authorList>
    </citation>
    <scope>NUCLEOTIDE SEQUENCE</scope>
    <source>
        <strain evidence="2">Olga-1</strain>
    </source>
</reference>
<accession>A0A9P6WIE2</accession>